<evidence type="ECO:0000313" key="1">
    <source>
        <dbReference type="EMBL" id="TXB99367.1"/>
    </source>
</evidence>
<gene>
    <name evidence="1" type="ORF">FocTR4_00013922</name>
</gene>
<organism evidence="1 2">
    <name type="scientific">Fusarium oxysporum f. sp. cubense</name>
    <dbReference type="NCBI Taxonomy" id="61366"/>
    <lineage>
        <taxon>Eukaryota</taxon>
        <taxon>Fungi</taxon>
        <taxon>Dikarya</taxon>
        <taxon>Ascomycota</taxon>
        <taxon>Pezizomycotina</taxon>
        <taxon>Sordariomycetes</taxon>
        <taxon>Hypocreomycetidae</taxon>
        <taxon>Hypocreales</taxon>
        <taxon>Nectriaceae</taxon>
        <taxon>Fusarium</taxon>
        <taxon>Fusarium oxysporum species complex</taxon>
    </lineage>
</organism>
<sequence length="62" mass="6791">METPVLSVIIIRIGLPSPRKLLVLSADIGDLQIATIDLGEISSMRPRSHQLESIFAFSVEES</sequence>
<name>A0A5C6SN52_FUSOC</name>
<accession>A0A5C6SN52</accession>
<dbReference type="AlphaFoldDB" id="A0A5C6SN52"/>
<protein>
    <submittedName>
        <fullName evidence="1">Uncharacterized protein</fullName>
    </submittedName>
</protein>
<evidence type="ECO:0000313" key="2">
    <source>
        <dbReference type="Proteomes" id="UP000321331"/>
    </source>
</evidence>
<reference evidence="1 2" key="1">
    <citation type="submission" date="2019-07" db="EMBL/GenBank/DDBJ databases">
        <title>The First High-Quality Draft Genome Sequence of the Causal Agent of the Current Panama Disease Epidemic.</title>
        <authorList>
            <person name="Warmington R.J."/>
            <person name="Kay W."/>
            <person name="Jeffries A."/>
            <person name="Bebber D."/>
            <person name="Moore K."/>
            <person name="Studholme D.J."/>
        </authorList>
    </citation>
    <scope>NUCLEOTIDE SEQUENCE [LARGE SCALE GENOMIC DNA]</scope>
    <source>
        <strain evidence="1 2">TR4</strain>
    </source>
</reference>
<dbReference type="Proteomes" id="UP000321331">
    <property type="component" value="Unassembled WGS sequence"/>
</dbReference>
<proteinExistence type="predicted"/>
<dbReference type="EMBL" id="VMNF01000011">
    <property type="protein sequence ID" value="TXB99367.1"/>
    <property type="molecule type" value="Genomic_DNA"/>
</dbReference>
<comment type="caution">
    <text evidence="1">The sequence shown here is derived from an EMBL/GenBank/DDBJ whole genome shotgun (WGS) entry which is preliminary data.</text>
</comment>